<dbReference type="InterPro" id="IPR023214">
    <property type="entry name" value="HAD_sf"/>
</dbReference>
<sequence>MAASVFWVETEPIPGSPQVVRRLKVIGKKFFYVTNNATKTRAEILEKCKKLQYQAKLEEIICTLYLVAAYLKEKNFNKKVYIVGTEAIGKELNAVGIEYVGLGPDRLVSDALEMIQNFNPDPDVGAVVVGFDDQISFPKIAKAATYVQDPNVHFIGTNWDNRRPSPNSNIFPESGCMLRVIEAAANRKAVLLGKPEPYMSQTIISKYGLNLERTLMIGDKGDADILLGKRCGFKTLLVLSGVTSLNDLERWKKSDDKEERDLVPNYYTEKLSDLLPVLSNLLNLPFLGVEMAGVDLKTLKRHEIEDILQGIDTILSDCDGVLRLATDAIKDVPKTVTKLKQSGKRFFYVTNNPMESREEFIEISKRMGYYPKPEEIITVALLVAKYLEEVNFSKKVYVLGSSGIGQELDLVGIQHTGIGPDIMDPDIRTYAQSFVPDPEVGAVVVSFDVHFSYPKLLKAATYLSDPSVLFLATSADIQIPISNVAVPGPGTLLKCIEACTGRNATILGKPEPFMRKVIVDAFNVTPKRTLFIGDNARTDILTGKRCGMKTLLVLSGISKRDDIKVWTETDNPETREFVPDYYTDSLADLLPYLKCKSSD</sequence>
<keyword evidence="1" id="KW-0378">Hydrolase</keyword>
<dbReference type="Pfam" id="PF13242">
    <property type="entry name" value="Hydrolase_like"/>
    <property type="match status" value="2"/>
</dbReference>
<gene>
    <name evidence="3" type="primary">LOC107219315</name>
</gene>
<dbReference type="RefSeq" id="XP_046599061.1">
    <property type="nucleotide sequence ID" value="XM_046743105.1"/>
</dbReference>
<dbReference type="NCBIfam" id="TIGR01452">
    <property type="entry name" value="PGP_euk"/>
    <property type="match status" value="2"/>
</dbReference>
<dbReference type="Gene3D" id="3.40.50.1000">
    <property type="entry name" value="HAD superfamily/HAD-like"/>
    <property type="match status" value="4"/>
</dbReference>
<dbReference type="NCBIfam" id="TIGR01460">
    <property type="entry name" value="HAD-SF-IIA"/>
    <property type="match status" value="2"/>
</dbReference>
<evidence type="ECO:0000313" key="3">
    <source>
        <dbReference type="RefSeq" id="XP_046599061.1"/>
    </source>
</evidence>
<evidence type="ECO:0000313" key="2">
    <source>
        <dbReference type="Proteomes" id="UP000829291"/>
    </source>
</evidence>
<dbReference type="InterPro" id="IPR006357">
    <property type="entry name" value="HAD-SF_hydro_IIA"/>
</dbReference>
<accession>A0ABM3GFN4</accession>
<dbReference type="Proteomes" id="UP000829291">
    <property type="component" value="Chromosome 6"/>
</dbReference>
<dbReference type="SUPFAM" id="SSF56784">
    <property type="entry name" value="HAD-like"/>
    <property type="match status" value="2"/>
</dbReference>
<dbReference type="PANTHER" id="PTHR19288:SF4">
    <property type="entry name" value="RE04130P-RELATED"/>
    <property type="match status" value="1"/>
</dbReference>
<dbReference type="GeneID" id="107219315"/>
<dbReference type="PANTHER" id="PTHR19288">
    <property type="entry name" value="4-NITROPHENYLPHOSPHATASE-RELATED"/>
    <property type="match status" value="1"/>
</dbReference>
<dbReference type="InterPro" id="IPR036412">
    <property type="entry name" value="HAD-like_sf"/>
</dbReference>
<reference evidence="3" key="1">
    <citation type="submission" date="2025-08" db="UniProtKB">
        <authorList>
            <consortium name="RefSeq"/>
        </authorList>
    </citation>
    <scope>IDENTIFICATION</scope>
    <source>
        <tissue evidence="3">Thorax and Abdomen</tissue>
    </source>
</reference>
<keyword evidence="2" id="KW-1185">Reference proteome</keyword>
<organism evidence="2 3">
    <name type="scientific">Neodiprion lecontei</name>
    <name type="common">Redheaded pine sawfly</name>
    <dbReference type="NCBI Taxonomy" id="441921"/>
    <lineage>
        <taxon>Eukaryota</taxon>
        <taxon>Metazoa</taxon>
        <taxon>Ecdysozoa</taxon>
        <taxon>Arthropoda</taxon>
        <taxon>Hexapoda</taxon>
        <taxon>Insecta</taxon>
        <taxon>Pterygota</taxon>
        <taxon>Neoptera</taxon>
        <taxon>Endopterygota</taxon>
        <taxon>Hymenoptera</taxon>
        <taxon>Tenthredinoidea</taxon>
        <taxon>Diprionidae</taxon>
        <taxon>Diprioninae</taxon>
        <taxon>Neodiprion</taxon>
    </lineage>
</organism>
<protein>
    <submittedName>
        <fullName evidence="3">Uncharacterized protein LOC107219315</fullName>
    </submittedName>
</protein>
<proteinExistence type="predicted"/>
<dbReference type="InterPro" id="IPR006349">
    <property type="entry name" value="PGP_euk"/>
</dbReference>
<evidence type="ECO:0000256" key="1">
    <source>
        <dbReference type="ARBA" id="ARBA00022801"/>
    </source>
</evidence>
<name>A0ABM3GFN4_NEOLC</name>
<dbReference type="Pfam" id="PF13344">
    <property type="entry name" value="Hydrolase_6"/>
    <property type="match status" value="2"/>
</dbReference>